<feature type="compositionally biased region" description="Basic and acidic residues" evidence="1">
    <location>
        <begin position="529"/>
        <end position="639"/>
    </location>
</feature>
<feature type="region of interest" description="Disordered" evidence="1">
    <location>
        <begin position="439"/>
        <end position="668"/>
    </location>
</feature>
<proteinExistence type="predicted"/>
<accession>A0ABQ5PU98</accession>
<evidence type="ECO:0000313" key="5">
    <source>
        <dbReference type="Proteomes" id="UP001165044"/>
    </source>
</evidence>
<dbReference type="EMBL" id="BSDC01000001">
    <property type="protein sequence ID" value="GLH66016.1"/>
    <property type="molecule type" value="Genomic_DNA"/>
</dbReference>
<evidence type="ECO:0000256" key="1">
    <source>
        <dbReference type="SAM" id="MobiDB-lite"/>
    </source>
</evidence>
<dbReference type="InterPro" id="IPR046535">
    <property type="entry name" value="DUF6600"/>
</dbReference>
<dbReference type="RefSeq" id="WP_285606105.1">
    <property type="nucleotide sequence ID" value="NZ_BSDC01000001.1"/>
</dbReference>
<organism evidence="4 5">
    <name type="scientific">Geothrix edaphica</name>
    <dbReference type="NCBI Taxonomy" id="2927976"/>
    <lineage>
        <taxon>Bacteria</taxon>
        <taxon>Pseudomonadati</taxon>
        <taxon>Acidobacteriota</taxon>
        <taxon>Holophagae</taxon>
        <taxon>Holophagales</taxon>
        <taxon>Holophagaceae</taxon>
        <taxon>Geothrix</taxon>
    </lineage>
</organism>
<sequence length="668" mass="75481">MNASFTHSRLAAALLLPAAFVSAAPQAPVDDETYQGESPERYAMVRALEGDVRIRKGDLDETLSRGTPIAEGDVVESRGRGVLQLGDGTRIAFGGATRFTVAALFTDRKGEKQVLLRLDYGRLRVLLGGQSDARFRVDTPSGSATCLDRGAFTVEAERDKVVRLKVHSGRVTFANERDENRIVAGERLTVYSPQDNLDRVRGFNTYEGDDFDRWSERALVIRRGESWDRVPAEIRYYADDLDGHGRWVESSEFGWVWQPNGVAEDWRPYYEGRWAPYSGGMTWVSDEPWAYVAYHHGRWHWSLGVGWFWIPGVYYSPAWVAWNYTPGYYGWAPLGYYNTPCHWGYGAWGGGYAWNVVSVNYINVVNVRGHIYSDVNVIRNFNGATGSTTWTGQGGRDLRAPWQRSPLVVSQAEFRSPGQMQTAFQRDVNRQRLANYERQAQAATGRTIIRREAPPAATVRPGTPAAAGRPGAPATGAGVTRVPFEDRGRAQGAERPVSPRERGFEDRQRDRGRELPAQDRPATQATPAPRDRGAEPRGRVEDRRPDPTPRERTVEPRPRGEERRPDPAPRERTYEPRPSQERRYEPAPRERAVEPRPRVEREERRPDPTPRPVERESRPAPRVDPPREERREERREAAPESRPAPAPTRPSGGEGRGESRGGGREIRR</sequence>
<dbReference type="Proteomes" id="UP001165044">
    <property type="component" value="Unassembled WGS sequence"/>
</dbReference>
<dbReference type="Pfam" id="PF04773">
    <property type="entry name" value="FecR"/>
    <property type="match status" value="1"/>
</dbReference>
<keyword evidence="5" id="KW-1185">Reference proteome</keyword>
<keyword evidence="2" id="KW-0732">Signal</keyword>
<comment type="caution">
    <text evidence="4">The sequence shown here is derived from an EMBL/GenBank/DDBJ whole genome shotgun (WGS) entry which is preliminary data.</text>
</comment>
<evidence type="ECO:0000256" key="2">
    <source>
        <dbReference type="SAM" id="SignalP"/>
    </source>
</evidence>
<name>A0ABQ5PU98_9BACT</name>
<feature type="compositionally biased region" description="Basic and acidic residues" evidence="1">
    <location>
        <begin position="497"/>
        <end position="517"/>
    </location>
</feature>
<dbReference type="Gene3D" id="2.60.120.1440">
    <property type="match status" value="1"/>
</dbReference>
<feature type="compositionally biased region" description="Low complexity" evidence="1">
    <location>
        <begin position="459"/>
        <end position="482"/>
    </location>
</feature>
<feature type="compositionally biased region" description="Basic and acidic residues" evidence="1">
    <location>
        <begin position="655"/>
        <end position="668"/>
    </location>
</feature>
<evidence type="ECO:0000259" key="3">
    <source>
        <dbReference type="Pfam" id="PF04773"/>
    </source>
</evidence>
<feature type="domain" description="FecR protein" evidence="3">
    <location>
        <begin position="78"/>
        <end position="171"/>
    </location>
</feature>
<dbReference type="PANTHER" id="PTHR38731">
    <property type="entry name" value="LIPL45-RELATED LIPOPROTEIN-RELATED"/>
    <property type="match status" value="1"/>
</dbReference>
<protein>
    <recommendedName>
        <fullName evidence="3">FecR protein domain-containing protein</fullName>
    </recommendedName>
</protein>
<feature type="chain" id="PRO_5046495671" description="FecR protein domain-containing protein" evidence="2">
    <location>
        <begin position="24"/>
        <end position="668"/>
    </location>
</feature>
<gene>
    <name evidence="4" type="ORF">GETHED_03800</name>
</gene>
<reference evidence="4" key="1">
    <citation type="journal article" date="2023" name="Antonie Van Leeuwenhoek">
        <title>Mesoterricola silvestris gen. nov., sp. nov., Mesoterricola sediminis sp. nov., Geothrix oryzae sp. nov., Geothrix edaphica sp. nov., Geothrix rubra sp. nov., and Geothrix limicola sp. nov., six novel members of Acidobacteriota isolated from soils.</title>
        <authorList>
            <person name="Itoh H."/>
            <person name="Sugisawa Y."/>
            <person name="Mise K."/>
            <person name="Xu Z."/>
            <person name="Kuniyasu M."/>
            <person name="Ushijima N."/>
            <person name="Kawano K."/>
            <person name="Kobayashi E."/>
            <person name="Shiratori Y."/>
            <person name="Masuda Y."/>
            <person name="Senoo K."/>
        </authorList>
    </citation>
    <scope>NUCLEOTIDE SEQUENCE</scope>
    <source>
        <strain evidence="4">Red802</strain>
    </source>
</reference>
<dbReference type="InterPro" id="IPR006860">
    <property type="entry name" value="FecR"/>
</dbReference>
<feature type="signal peptide" evidence="2">
    <location>
        <begin position="1"/>
        <end position="23"/>
    </location>
</feature>
<dbReference type="PANTHER" id="PTHR38731:SF3">
    <property type="entry name" value="BLL6125 PROTEIN"/>
    <property type="match status" value="1"/>
</dbReference>
<dbReference type="Pfam" id="PF20245">
    <property type="entry name" value="DUF6600"/>
    <property type="match status" value="1"/>
</dbReference>
<evidence type="ECO:0000313" key="4">
    <source>
        <dbReference type="EMBL" id="GLH66016.1"/>
    </source>
</evidence>